<dbReference type="AlphaFoldDB" id="A0AA86P8Q2"/>
<feature type="transmembrane region" description="Helical" evidence="1">
    <location>
        <begin position="13"/>
        <end position="34"/>
    </location>
</feature>
<dbReference type="EMBL" id="CAXDID020000169">
    <property type="protein sequence ID" value="CAL6046848.1"/>
    <property type="molecule type" value="Genomic_DNA"/>
</dbReference>
<accession>A0AA86P8Q2</accession>
<evidence type="ECO:0000256" key="1">
    <source>
        <dbReference type="SAM" id="Phobius"/>
    </source>
</evidence>
<dbReference type="Proteomes" id="UP001642409">
    <property type="component" value="Unassembled WGS sequence"/>
</dbReference>
<proteinExistence type="predicted"/>
<keyword evidence="4" id="KW-1185">Reference proteome</keyword>
<feature type="transmembrane region" description="Helical" evidence="1">
    <location>
        <begin position="138"/>
        <end position="163"/>
    </location>
</feature>
<keyword evidence="1" id="KW-1133">Transmembrane helix</keyword>
<comment type="caution">
    <text evidence="2">The sequence shown here is derived from an EMBL/GenBank/DDBJ whole genome shotgun (WGS) entry which is preliminary data.</text>
</comment>
<gene>
    <name evidence="2" type="ORF">HINF_LOCUS21620</name>
    <name evidence="3" type="ORF">HINF_LOCUS41924</name>
</gene>
<evidence type="ECO:0000313" key="2">
    <source>
        <dbReference type="EMBL" id="CAI9933975.1"/>
    </source>
</evidence>
<sequence length="189" mass="21711">MCEGCCKALWVKITYTLFVGVIFVSSLIFSFDIYMQSHMFQNYQFKNTAPEFRLGCQDEAFIKSPLFHIPITSGFYNKDTQCFSGTRTSSLEEFYNYKEGKSTTVEVNTTVNGVYFMKEVSVNCVSKEYVDEDPNNSIVYYVSAGCSWGGLNLAILLLICIWFCCSDWCRCCCCHQKDVKYTKVYMAYA</sequence>
<dbReference type="EMBL" id="CATOUU010000554">
    <property type="protein sequence ID" value="CAI9933975.1"/>
    <property type="molecule type" value="Genomic_DNA"/>
</dbReference>
<keyword evidence="1" id="KW-0812">Transmembrane</keyword>
<evidence type="ECO:0000313" key="4">
    <source>
        <dbReference type="Proteomes" id="UP001642409"/>
    </source>
</evidence>
<reference evidence="2" key="1">
    <citation type="submission" date="2023-06" db="EMBL/GenBank/DDBJ databases">
        <authorList>
            <person name="Kurt Z."/>
        </authorList>
    </citation>
    <scope>NUCLEOTIDE SEQUENCE</scope>
</reference>
<keyword evidence="1" id="KW-0472">Membrane</keyword>
<reference evidence="3 4" key="2">
    <citation type="submission" date="2024-07" db="EMBL/GenBank/DDBJ databases">
        <authorList>
            <person name="Akdeniz Z."/>
        </authorList>
    </citation>
    <scope>NUCLEOTIDE SEQUENCE [LARGE SCALE GENOMIC DNA]</scope>
</reference>
<evidence type="ECO:0000313" key="3">
    <source>
        <dbReference type="EMBL" id="CAL6046848.1"/>
    </source>
</evidence>
<organism evidence="2">
    <name type="scientific">Hexamita inflata</name>
    <dbReference type="NCBI Taxonomy" id="28002"/>
    <lineage>
        <taxon>Eukaryota</taxon>
        <taxon>Metamonada</taxon>
        <taxon>Diplomonadida</taxon>
        <taxon>Hexamitidae</taxon>
        <taxon>Hexamitinae</taxon>
        <taxon>Hexamita</taxon>
    </lineage>
</organism>
<name>A0AA86P8Q2_9EUKA</name>
<protein>
    <submittedName>
        <fullName evidence="3">Hypothetical_protein</fullName>
    </submittedName>
</protein>